<evidence type="ECO:0000313" key="4">
    <source>
        <dbReference type="Proteomes" id="UP000249799"/>
    </source>
</evidence>
<dbReference type="InterPro" id="IPR051829">
    <property type="entry name" value="Multiheme_Cytochr_ET"/>
</dbReference>
<evidence type="ECO:0000313" key="3">
    <source>
        <dbReference type="EMBL" id="AWV89969.1"/>
    </source>
</evidence>
<gene>
    <name evidence="3" type="ORF">DN745_11730</name>
</gene>
<dbReference type="InterPro" id="IPR029467">
    <property type="entry name" value="Cyt_c7-like"/>
</dbReference>
<evidence type="ECO:0000256" key="1">
    <source>
        <dbReference type="ARBA" id="ARBA00022729"/>
    </source>
</evidence>
<dbReference type="SUPFAM" id="SSF48695">
    <property type="entry name" value="Multiheme cytochromes"/>
    <property type="match status" value="1"/>
</dbReference>
<name>A0A2Z4FLW1_9DELT</name>
<dbReference type="InterPro" id="IPR036280">
    <property type="entry name" value="Multihaem_cyt_sf"/>
</dbReference>
<dbReference type="OrthoDB" id="9814800at2"/>
<dbReference type="PANTHER" id="PTHR35038">
    <property type="entry name" value="DISSIMILATORY SULFITE REDUCTASE SIRA"/>
    <property type="match status" value="1"/>
</dbReference>
<dbReference type="Proteomes" id="UP000249799">
    <property type="component" value="Chromosome"/>
</dbReference>
<feature type="domain" description="Cytochrome c7-like" evidence="2">
    <location>
        <begin position="93"/>
        <end position="167"/>
    </location>
</feature>
<reference evidence="3 4" key="1">
    <citation type="submission" date="2018-06" db="EMBL/GenBank/DDBJ databases">
        <title>Lujinxingia sediminis gen. nov. sp. nov., a new facultative anaerobic member of the class Deltaproteobacteria, and proposal of Lujinxingaceae fam. nov.</title>
        <authorList>
            <person name="Guo L.-Y."/>
            <person name="Li C.-M."/>
            <person name="Wang S."/>
            <person name="Du Z.-J."/>
        </authorList>
    </citation>
    <scope>NUCLEOTIDE SEQUENCE [LARGE SCALE GENOMIC DNA]</scope>
    <source>
        <strain evidence="3 4">FA350</strain>
    </source>
</reference>
<dbReference type="KEGG" id="bsed:DN745_11730"/>
<proteinExistence type="predicted"/>
<sequence length="196" mass="21115">MALFLAVGLGACTGSSGEEPVVPSAPVAQEPGPKRYGTTIVASRELGTLKTRVGKEEFAGVMCSTCHTIDIDKAPAEYPTELEDFHKGMKFTHGALTCNSCHNPADRNTLRAANGKVIEFEDTMELCGQCHGPKLRDYQNGAHGGMSGYWDLDKGPRVRNNCINCHDPHDPVYPSMMPAPPPRDRFFGGANKGSAH</sequence>
<dbReference type="EMBL" id="CP030032">
    <property type="protein sequence ID" value="AWV89969.1"/>
    <property type="molecule type" value="Genomic_DNA"/>
</dbReference>
<accession>A0A2Z4FLW1</accession>
<keyword evidence="4" id="KW-1185">Reference proteome</keyword>
<organism evidence="3 4">
    <name type="scientific">Bradymonas sediminis</name>
    <dbReference type="NCBI Taxonomy" id="1548548"/>
    <lineage>
        <taxon>Bacteria</taxon>
        <taxon>Deltaproteobacteria</taxon>
        <taxon>Bradymonadales</taxon>
        <taxon>Bradymonadaceae</taxon>
        <taxon>Bradymonas</taxon>
    </lineage>
</organism>
<evidence type="ECO:0000259" key="2">
    <source>
        <dbReference type="Pfam" id="PF14522"/>
    </source>
</evidence>
<dbReference type="AlphaFoldDB" id="A0A2Z4FLW1"/>
<keyword evidence="1" id="KW-0732">Signal</keyword>
<dbReference type="Pfam" id="PF14522">
    <property type="entry name" value="Cytochrome_C7"/>
    <property type="match status" value="1"/>
</dbReference>
<dbReference type="Gene3D" id="1.10.1130.10">
    <property type="entry name" value="Flavocytochrome C3, Chain A"/>
    <property type="match status" value="1"/>
</dbReference>
<protein>
    <recommendedName>
        <fullName evidence="2">Cytochrome c7-like domain-containing protein</fullName>
    </recommendedName>
</protein>